<dbReference type="SUPFAM" id="SSF52540">
    <property type="entry name" value="P-loop containing nucleoside triphosphate hydrolases"/>
    <property type="match status" value="1"/>
</dbReference>
<keyword evidence="3 6" id="KW-0347">Helicase</keyword>
<dbReference type="GO" id="GO:0005524">
    <property type="term" value="F:ATP binding"/>
    <property type="evidence" value="ECO:0007669"/>
    <property type="project" value="UniProtKB-KW"/>
</dbReference>
<dbReference type="Proteomes" id="UP000183447">
    <property type="component" value="Unassembled WGS sequence"/>
</dbReference>
<dbReference type="InterPro" id="IPR000212">
    <property type="entry name" value="DNA_helicase_UvrD/REP"/>
</dbReference>
<dbReference type="PANTHER" id="PTHR11070:SF45">
    <property type="entry name" value="DNA 3'-5' HELICASE"/>
    <property type="match status" value="1"/>
</dbReference>
<reference evidence="6 7" key="1">
    <citation type="submission" date="2016-11" db="EMBL/GenBank/DDBJ databases">
        <authorList>
            <person name="Jaros S."/>
            <person name="Januszkiewicz K."/>
            <person name="Wedrychowicz H."/>
        </authorList>
    </citation>
    <scope>NUCLEOTIDE SEQUENCE [LARGE SCALE GENOMIC DNA]</scope>
    <source>
        <strain evidence="6 7">ATCC 23634</strain>
    </source>
</reference>
<dbReference type="Pfam" id="PF13361">
    <property type="entry name" value="UvrD_C"/>
    <property type="match status" value="1"/>
</dbReference>
<sequence>MRLFPDEAAETAGVAEWLRARRDEGMAEHELAVLVRGQQQLGRARAAMKAAGIEVRAITMHDAKGLEFRAVAVMALDDDVLPDPERLAGVGDVADIAALQDTERHPLYVAATRARDRLMLTGVAPGSEFLEDIH</sequence>
<gene>
    <name evidence="6" type="ORF">SAMN02983003_0155</name>
</gene>
<evidence type="ECO:0000259" key="5">
    <source>
        <dbReference type="Pfam" id="PF13361"/>
    </source>
</evidence>
<dbReference type="GO" id="GO:0043138">
    <property type="term" value="F:3'-5' DNA helicase activity"/>
    <property type="evidence" value="ECO:0007669"/>
    <property type="project" value="TreeGrafter"/>
</dbReference>
<dbReference type="PANTHER" id="PTHR11070">
    <property type="entry name" value="UVRD / RECB / PCRA DNA HELICASE FAMILY MEMBER"/>
    <property type="match status" value="1"/>
</dbReference>
<dbReference type="GO" id="GO:0000725">
    <property type="term" value="P:recombinational repair"/>
    <property type="evidence" value="ECO:0007669"/>
    <property type="project" value="TreeGrafter"/>
</dbReference>
<evidence type="ECO:0000313" key="6">
    <source>
        <dbReference type="EMBL" id="SFZ80826.1"/>
    </source>
</evidence>
<dbReference type="GO" id="GO:0003677">
    <property type="term" value="F:DNA binding"/>
    <property type="evidence" value="ECO:0007669"/>
    <property type="project" value="InterPro"/>
</dbReference>
<evidence type="ECO:0000256" key="3">
    <source>
        <dbReference type="ARBA" id="ARBA00022806"/>
    </source>
</evidence>
<dbReference type="GO" id="GO:0005829">
    <property type="term" value="C:cytosol"/>
    <property type="evidence" value="ECO:0007669"/>
    <property type="project" value="TreeGrafter"/>
</dbReference>
<dbReference type="AlphaFoldDB" id="A0A1K2HST4"/>
<feature type="domain" description="UvrD-like helicase C-terminal" evidence="5">
    <location>
        <begin position="53"/>
        <end position="121"/>
    </location>
</feature>
<dbReference type="InterPro" id="IPR027417">
    <property type="entry name" value="P-loop_NTPase"/>
</dbReference>
<dbReference type="GO" id="GO:0016787">
    <property type="term" value="F:hydrolase activity"/>
    <property type="evidence" value="ECO:0007669"/>
    <property type="project" value="UniProtKB-KW"/>
</dbReference>
<keyword evidence="4" id="KW-0067">ATP-binding</keyword>
<accession>A0A1K2HST4</accession>
<dbReference type="InterPro" id="IPR014017">
    <property type="entry name" value="DNA_helicase_UvrD-like_C"/>
</dbReference>
<evidence type="ECO:0000256" key="4">
    <source>
        <dbReference type="ARBA" id="ARBA00022840"/>
    </source>
</evidence>
<keyword evidence="2" id="KW-0378">Hydrolase</keyword>
<dbReference type="Gene3D" id="3.40.50.300">
    <property type="entry name" value="P-loop containing nucleotide triphosphate hydrolases"/>
    <property type="match status" value="1"/>
</dbReference>
<dbReference type="STRING" id="665118.SAMN02983003_0155"/>
<organism evidence="6 7">
    <name type="scientific">Devosia enhydra</name>
    <dbReference type="NCBI Taxonomy" id="665118"/>
    <lineage>
        <taxon>Bacteria</taxon>
        <taxon>Pseudomonadati</taxon>
        <taxon>Pseudomonadota</taxon>
        <taxon>Alphaproteobacteria</taxon>
        <taxon>Hyphomicrobiales</taxon>
        <taxon>Devosiaceae</taxon>
        <taxon>Devosia</taxon>
    </lineage>
</organism>
<keyword evidence="1" id="KW-0547">Nucleotide-binding</keyword>
<evidence type="ECO:0000256" key="2">
    <source>
        <dbReference type="ARBA" id="ARBA00022801"/>
    </source>
</evidence>
<evidence type="ECO:0000313" key="7">
    <source>
        <dbReference type="Proteomes" id="UP000183447"/>
    </source>
</evidence>
<keyword evidence="7" id="KW-1185">Reference proteome</keyword>
<evidence type="ECO:0000256" key="1">
    <source>
        <dbReference type="ARBA" id="ARBA00022741"/>
    </source>
</evidence>
<name>A0A1K2HST4_9HYPH</name>
<proteinExistence type="predicted"/>
<protein>
    <submittedName>
        <fullName evidence="6">UvrD-like helicase C-terminal domain-containing protein</fullName>
    </submittedName>
</protein>
<dbReference type="EMBL" id="FPKU01000001">
    <property type="protein sequence ID" value="SFZ80826.1"/>
    <property type="molecule type" value="Genomic_DNA"/>
</dbReference>